<dbReference type="AlphaFoldDB" id="A0A2V3IHR4"/>
<keyword evidence="3" id="KW-1185">Reference proteome</keyword>
<protein>
    <submittedName>
        <fullName evidence="2">Uncharacterized protein</fullName>
    </submittedName>
</protein>
<organism evidence="2 3">
    <name type="scientific">Gracilariopsis chorda</name>
    <dbReference type="NCBI Taxonomy" id="448386"/>
    <lineage>
        <taxon>Eukaryota</taxon>
        <taxon>Rhodophyta</taxon>
        <taxon>Florideophyceae</taxon>
        <taxon>Rhodymeniophycidae</taxon>
        <taxon>Gracilariales</taxon>
        <taxon>Gracilariaceae</taxon>
        <taxon>Gracilariopsis</taxon>
    </lineage>
</organism>
<keyword evidence="1" id="KW-1133">Transmembrane helix</keyword>
<accession>A0A2V3IHR4</accession>
<evidence type="ECO:0000256" key="1">
    <source>
        <dbReference type="SAM" id="Phobius"/>
    </source>
</evidence>
<keyword evidence="1" id="KW-0472">Membrane</keyword>
<gene>
    <name evidence="2" type="ORF">BWQ96_08692</name>
</gene>
<dbReference type="OrthoDB" id="2342176at2759"/>
<sequence length="411" mass="46497">MSFYPFSGDANRASFFAKRSIVTMALCSTTILSIITIQALLRLSCGHQSIAYPWPISRDGACRMGVYRKCPGPCPKRDLRQDQTPDSSTLTVSRGQNLTIHIRRNNHAGGFSRWSLVHVKDMYNKREHADKAFLYSCGDLAPSKCESWNWRRDCSYDRSNLFYKHIVTIPEIYEDGVYVLGWAWYGGTQAHGRGGAFGDYYDCMYVRVRGGAFKQYHIPVFQTGPSKHAKRGRCAARTNVLGDCWKEPCHHRRQSRQMVPWEFSKGRKPLAISRNLFNTPYQSHPVPSTAPHVIGISIREADPPNRILASSGFTSTANLSLRIQNRLTLFCDVTGSVDHVSFFRNGAKVWTASSPPYSVQGGYGTSRKGQKDITYKAWLFQTRSDMYSLACLVRGTDGSEQWATIEVKQLW</sequence>
<name>A0A2V3IHR4_9FLOR</name>
<evidence type="ECO:0000313" key="3">
    <source>
        <dbReference type="Proteomes" id="UP000247409"/>
    </source>
</evidence>
<keyword evidence="1" id="KW-0812">Transmembrane</keyword>
<feature type="transmembrane region" description="Helical" evidence="1">
    <location>
        <begin position="21"/>
        <end position="41"/>
    </location>
</feature>
<dbReference type="Proteomes" id="UP000247409">
    <property type="component" value="Unassembled WGS sequence"/>
</dbReference>
<evidence type="ECO:0000313" key="2">
    <source>
        <dbReference type="EMBL" id="PXF41578.1"/>
    </source>
</evidence>
<dbReference type="EMBL" id="NBIV01000208">
    <property type="protein sequence ID" value="PXF41578.1"/>
    <property type="molecule type" value="Genomic_DNA"/>
</dbReference>
<comment type="caution">
    <text evidence="2">The sequence shown here is derived from an EMBL/GenBank/DDBJ whole genome shotgun (WGS) entry which is preliminary data.</text>
</comment>
<proteinExistence type="predicted"/>
<reference evidence="2 3" key="1">
    <citation type="journal article" date="2018" name="Mol. Biol. Evol.">
        <title>Analysis of the draft genome of the red seaweed Gracilariopsis chorda provides insights into genome size evolution in Rhodophyta.</title>
        <authorList>
            <person name="Lee J."/>
            <person name="Yang E.C."/>
            <person name="Graf L."/>
            <person name="Yang J.H."/>
            <person name="Qiu H."/>
            <person name="Zel Zion U."/>
            <person name="Chan C.X."/>
            <person name="Stephens T.G."/>
            <person name="Weber A.P.M."/>
            <person name="Boo G.H."/>
            <person name="Boo S.M."/>
            <person name="Kim K.M."/>
            <person name="Shin Y."/>
            <person name="Jung M."/>
            <person name="Lee S.J."/>
            <person name="Yim H.S."/>
            <person name="Lee J.H."/>
            <person name="Bhattacharya D."/>
            <person name="Yoon H.S."/>
        </authorList>
    </citation>
    <scope>NUCLEOTIDE SEQUENCE [LARGE SCALE GENOMIC DNA]</scope>
    <source>
        <strain evidence="2 3">SKKU-2015</strain>
        <tissue evidence="2">Whole body</tissue>
    </source>
</reference>